<protein>
    <submittedName>
        <fullName evidence="1">Uncharacterized protein</fullName>
    </submittedName>
</protein>
<evidence type="ECO:0000313" key="2">
    <source>
        <dbReference type="Proteomes" id="UP000076078"/>
    </source>
</evidence>
<evidence type="ECO:0000313" key="1">
    <source>
        <dbReference type="EMBL" id="KYQ91252.1"/>
    </source>
</evidence>
<proteinExistence type="predicted"/>
<dbReference type="Proteomes" id="UP000076078">
    <property type="component" value="Unassembled WGS sequence"/>
</dbReference>
<dbReference type="EMBL" id="LODT01000035">
    <property type="protein sequence ID" value="KYQ91252.1"/>
    <property type="molecule type" value="Genomic_DNA"/>
</dbReference>
<comment type="caution">
    <text evidence="1">The sequence shown here is derived from an EMBL/GenBank/DDBJ whole genome shotgun (WGS) entry which is preliminary data.</text>
</comment>
<gene>
    <name evidence="1" type="ORF">DLAC_08185</name>
</gene>
<organism evidence="1 2">
    <name type="scientific">Tieghemostelium lacteum</name>
    <name type="common">Slime mold</name>
    <name type="synonym">Dictyostelium lacteum</name>
    <dbReference type="NCBI Taxonomy" id="361077"/>
    <lineage>
        <taxon>Eukaryota</taxon>
        <taxon>Amoebozoa</taxon>
        <taxon>Evosea</taxon>
        <taxon>Eumycetozoa</taxon>
        <taxon>Dictyostelia</taxon>
        <taxon>Dictyosteliales</taxon>
        <taxon>Raperosteliaceae</taxon>
        <taxon>Tieghemostelium</taxon>
    </lineage>
</organism>
<accession>A0A151ZBC8</accession>
<reference evidence="1 2" key="1">
    <citation type="submission" date="2015-12" db="EMBL/GenBank/DDBJ databases">
        <title>Dictyostelia acquired genes for synthesis and detection of signals that induce cell-type specialization by lateral gene transfer from prokaryotes.</title>
        <authorList>
            <person name="Gloeckner G."/>
            <person name="Schaap P."/>
        </authorList>
    </citation>
    <scope>NUCLEOTIDE SEQUENCE [LARGE SCALE GENOMIC DNA]</scope>
    <source>
        <strain evidence="1 2">TK</strain>
    </source>
</reference>
<sequence length="676" mass="79934">MVTNRRFYLLKEKWKRDWISLDFSHENLQVLLKNCMDIEFFKQIENRYKNSLKDITSSFPIWVIRNIQSAPLLEYLLDNGYMDFSVDLSTIDQELFYLLRNQEIWEILYRRYPKFQTSAIIREYITYIISESTFRETSRFIYKSLTDKLIKMGEFKDFLTSTESTLSSVLNYILIDGDVESLQQLLDQQISINVIGSVPINHMTELDFEKFKLLVKHNLVTAGSYSPNVLFAYHNSDALEFYQKSLFSSFQDMEAHLQGDLVVYQVSVGVVTYLIENQSTLILPLLTLLYSQIPWEMKKLFMDKNLVDLNSFSTNLVYCKSLEELEYVLSRNDFRLEYIDVYFDESKYYSILRHSTKAIDLIEKYCSNSNNSPINIELLKNLLSIKADINVIIYVYERVKDSYTEKLKIFNQFATSTSFDIQKFIYDHGASEFWYSCYTYKTLVLLVMEGRYQFLDYLLTVSYEETIQNIIKVIQNIIELSTGFNRVLESIHSLMKPNGYNRETIVISNITYAMIHKLPLLYQVFNVQYKPFKPQMDQVLKKGKIYLISHLINMKYFQISDLYNIDIRLLNHENLYVLIQGIQESHVKDQVLCTILFRFVQLAKSNESHYFTEIFLKIDHQCNPKTINEFLQSNTLSKDKSMNNLLMKLKMNKALLTDDIRDKLIQKGFECFKVSK</sequence>
<name>A0A151ZBC8_TIELA</name>
<dbReference type="InParanoid" id="A0A151ZBC8"/>
<keyword evidence="2" id="KW-1185">Reference proteome</keyword>
<dbReference type="AlphaFoldDB" id="A0A151ZBC8"/>